<evidence type="ECO:0000313" key="6">
    <source>
        <dbReference type="Proteomes" id="UP000515163"/>
    </source>
</evidence>
<dbReference type="FunCoup" id="A0A6P8HB49">
    <property type="interactions" value="5"/>
</dbReference>
<dbReference type="PANTHER" id="PTHR14905">
    <property type="entry name" value="NG37"/>
    <property type="match status" value="1"/>
</dbReference>
<dbReference type="InterPro" id="IPR036465">
    <property type="entry name" value="vWFA_dom_sf"/>
</dbReference>
<keyword evidence="6" id="KW-1185">Reference proteome</keyword>
<feature type="domain" description="Hemicentin-1-like von Willebrand factor A" evidence="5">
    <location>
        <begin position="170"/>
        <end position="325"/>
    </location>
</feature>
<evidence type="ECO:0000256" key="4">
    <source>
        <dbReference type="SAM" id="SignalP"/>
    </source>
</evidence>
<evidence type="ECO:0000256" key="1">
    <source>
        <dbReference type="ARBA" id="ARBA00004613"/>
    </source>
</evidence>
<dbReference type="InParanoid" id="A0A6P8HB49"/>
<feature type="chain" id="PRO_5028339987" evidence="4">
    <location>
        <begin position="22"/>
        <end position="679"/>
    </location>
</feature>
<name>A0A6P8HB49_ACTTE</name>
<gene>
    <name evidence="7" type="primary">LOC116290013</name>
</gene>
<evidence type="ECO:0000256" key="3">
    <source>
        <dbReference type="ARBA" id="ARBA00022729"/>
    </source>
</evidence>
<dbReference type="OrthoDB" id="301415at2759"/>
<protein>
    <submittedName>
        <fullName evidence="7">von Willebrand factor A domain-containing protein 7-like</fullName>
    </submittedName>
</protein>
<dbReference type="Proteomes" id="UP000515163">
    <property type="component" value="Unplaced"/>
</dbReference>
<dbReference type="KEGG" id="aten:116290013"/>
<reference evidence="7" key="1">
    <citation type="submission" date="2025-08" db="UniProtKB">
        <authorList>
            <consortium name="RefSeq"/>
        </authorList>
    </citation>
    <scope>IDENTIFICATION</scope>
    <source>
        <tissue evidence="7">Tentacle</tissue>
    </source>
</reference>
<dbReference type="InterPro" id="IPR052577">
    <property type="entry name" value="VWA7"/>
</dbReference>
<evidence type="ECO:0000313" key="7">
    <source>
        <dbReference type="RefSeq" id="XP_031552841.1"/>
    </source>
</evidence>
<dbReference type="PANTHER" id="PTHR14905:SF7">
    <property type="entry name" value="VON WILLEBRAND FACTOR A DOMAIN-CONTAINING PROTEIN 7"/>
    <property type="match status" value="1"/>
</dbReference>
<dbReference type="Pfam" id="PF25106">
    <property type="entry name" value="VWA_4"/>
    <property type="match status" value="1"/>
</dbReference>
<accession>A0A6P8HB49</accession>
<keyword evidence="2" id="KW-0964">Secreted</keyword>
<dbReference type="Gene3D" id="3.40.50.410">
    <property type="entry name" value="von Willebrand factor, type A domain"/>
    <property type="match status" value="1"/>
</dbReference>
<evidence type="ECO:0000259" key="5">
    <source>
        <dbReference type="Pfam" id="PF25106"/>
    </source>
</evidence>
<dbReference type="RefSeq" id="XP_031552841.1">
    <property type="nucleotide sequence ID" value="XM_031696981.1"/>
</dbReference>
<proteinExistence type="predicted"/>
<feature type="signal peptide" evidence="4">
    <location>
        <begin position="1"/>
        <end position="21"/>
    </location>
</feature>
<comment type="subcellular location">
    <subcellularLocation>
        <location evidence="1">Secreted</location>
    </subcellularLocation>
</comment>
<organism evidence="6 7">
    <name type="scientific">Actinia tenebrosa</name>
    <name type="common">Australian red waratah sea anemone</name>
    <dbReference type="NCBI Taxonomy" id="6105"/>
    <lineage>
        <taxon>Eukaryota</taxon>
        <taxon>Metazoa</taxon>
        <taxon>Cnidaria</taxon>
        <taxon>Anthozoa</taxon>
        <taxon>Hexacorallia</taxon>
        <taxon>Actiniaria</taxon>
        <taxon>Actiniidae</taxon>
        <taxon>Actinia</taxon>
    </lineage>
</organism>
<evidence type="ECO:0000256" key="2">
    <source>
        <dbReference type="ARBA" id="ARBA00022525"/>
    </source>
</evidence>
<dbReference type="GeneID" id="116290013"/>
<sequence length="679" mass="74731">MKVPTLLSAAFLVAALTLSQASSGRDDEMFEFARRKLDKVSTTVRKSWRVKSVAPLPGKRRRVISTGLNNQYLSARMQVNKAMAEAHGMQRTFSDGMIKSTALLAARSKKTTQALSAVGLGLYNDYQKYEDCQKKGSKGCEAPAGIVDQLRSLLGDAGFDDLMSVNGDVSLVFAIDTTGSMGEEITAAKNIIHAIASYPREGNVNYILSPFKDPGTGPVTKHTLINQFKAKVNGLSASGGGDCKELTMHGIIDAINKGVPRRKSPIFVFTDAGPKDEEFSEEYNTENAVGLALDQDSPINFFFSTSPGSCQKPQTFESFQRLIEETEGIGVMFNSGSKISEMSDVVMASLDGMTTIKSGGTGRRGPPSRRVIPPVGGPSFSKRYAIPVDETVDKLILVITVQRNPQFVQLQDPRNIAVAITHRLSYGAVWVINRPRRGTWGLVVPSSVGSHSFKVTSSSRVNIDFDHYFFWTLPRYRSVEIPITHPLKNTLARVKLLIPLKEKLNINSLIVDVIRVDDGTIIKRASLSGITASFHPPSEPFKLRLRGLTASGFPFERISRTVIRAKSTIIRMVYNRNYLTLPSGRARLSVRFAIHNNGPTTHFDYRLTTTVRGITIAQPRASRFPVSLGKYRYFSARITVSSRLSPGTLVPVVVTAKKRSTRKTEASLRVHFIITASRH</sequence>
<dbReference type="AlphaFoldDB" id="A0A6P8HB49"/>
<keyword evidence="3 4" id="KW-0732">Signal</keyword>
<dbReference type="InterPro" id="IPR056861">
    <property type="entry name" value="HMCN1-like_VWA"/>
</dbReference>
<dbReference type="SUPFAM" id="SSF53300">
    <property type="entry name" value="vWA-like"/>
    <property type="match status" value="1"/>
</dbReference>